<dbReference type="Gene3D" id="2.120.10.30">
    <property type="entry name" value="TolB, C-terminal domain"/>
    <property type="match status" value="1"/>
</dbReference>
<evidence type="ECO:0000256" key="2">
    <source>
        <dbReference type="SAM" id="SignalP"/>
    </source>
</evidence>
<dbReference type="EMBL" id="DF968180">
    <property type="protein sequence ID" value="GAP39523.1"/>
    <property type="molecule type" value="Genomic_DNA"/>
</dbReference>
<comment type="similarity">
    <text evidence="1">Belongs to the TolB family.</text>
</comment>
<organism evidence="4">
    <name type="scientific">Flexilinea flocculi</name>
    <dbReference type="NCBI Taxonomy" id="1678840"/>
    <lineage>
        <taxon>Bacteria</taxon>
        <taxon>Bacillati</taxon>
        <taxon>Chloroflexota</taxon>
        <taxon>Anaerolineae</taxon>
        <taxon>Anaerolineales</taxon>
        <taxon>Anaerolineaceae</taxon>
        <taxon>Flexilinea</taxon>
    </lineage>
</organism>
<dbReference type="OrthoDB" id="150456at2"/>
<feature type="signal peptide" evidence="2">
    <location>
        <begin position="1"/>
        <end position="25"/>
    </location>
</feature>
<reference evidence="4" key="1">
    <citation type="journal article" date="2015" name="Genome Announc.">
        <title>Draft Genome Sequence of Anaerolineae Strain TC1, a Novel Isolate from a Methanogenic Wastewater Treatment System.</title>
        <authorList>
            <person name="Matsuura N."/>
            <person name="Tourlousse D.M."/>
            <person name="Sun L."/>
            <person name="Toyonaga M."/>
            <person name="Kuroda K."/>
            <person name="Ohashi A."/>
            <person name="Cruz R."/>
            <person name="Yamaguchi T."/>
            <person name="Sekiguchi Y."/>
        </authorList>
    </citation>
    <scope>NUCLEOTIDE SEQUENCE [LARGE SCALE GENOMIC DNA]</scope>
    <source>
        <strain evidence="4">TC1</strain>
    </source>
</reference>
<dbReference type="Pfam" id="PF13407">
    <property type="entry name" value="Peripla_BP_4"/>
    <property type="match status" value="1"/>
</dbReference>
<dbReference type="SUPFAM" id="SSF53822">
    <property type="entry name" value="Periplasmic binding protein-like I"/>
    <property type="match status" value="1"/>
</dbReference>
<dbReference type="InterPro" id="IPR025997">
    <property type="entry name" value="SBP_2_dom"/>
</dbReference>
<evidence type="ECO:0000259" key="3">
    <source>
        <dbReference type="Pfam" id="PF13407"/>
    </source>
</evidence>
<keyword evidence="5" id="KW-1185">Reference proteome</keyword>
<dbReference type="Pfam" id="PF07676">
    <property type="entry name" value="PD40"/>
    <property type="match status" value="2"/>
</dbReference>
<keyword evidence="2" id="KW-0732">Signal</keyword>
<dbReference type="Gene3D" id="3.40.50.2300">
    <property type="match status" value="2"/>
</dbReference>
<dbReference type="InterPro" id="IPR011042">
    <property type="entry name" value="6-blade_b-propeller_TolB-like"/>
</dbReference>
<dbReference type="SUPFAM" id="SSF69304">
    <property type="entry name" value="Tricorn protease N-terminal domain"/>
    <property type="match status" value="1"/>
</dbReference>
<dbReference type="InterPro" id="IPR028082">
    <property type="entry name" value="Peripla_BP_I"/>
</dbReference>
<protein>
    <submittedName>
        <fullName evidence="4">Protein containing WD40-like beta propeller repeat</fullName>
    </submittedName>
</protein>
<evidence type="ECO:0000313" key="4">
    <source>
        <dbReference type="EMBL" id="GAP39523.1"/>
    </source>
</evidence>
<dbReference type="RefSeq" id="WP_062278028.1">
    <property type="nucleotide sequence ID" value="NZ_DF968180.1"/>
</dbReference>
<dbReference type="InterPro" id="IPR011659">
    <property type="entry name" value="WD40"/>
</dbReference>
<evidence type="ECO:0000313" key="5">
    <source>
        <dbReference type="Proteomes" id="UP000053370"/>
    </source>
</evidence>
<evidence type="ECO:0000256" key="1">
    <source>
        <dbReference type="ARBA" id="ARBA00009820"/>
    </source>
</evidence>
<dbReference type="STRING" id="1678840.ATC1_1253"/>
<proteinExistence type="inferred from homology"/>
<dbReference type="PANTHER" id="PTHR36842">
    <property type="entry name" value="PROTEIN TOLB HOMOLOG"/>
    <property type="match status" value="1"/>
</dbReference>
<dbReference type="Proteomes" id="UP000053370">
    <property type="component" value="Unassembled WGS sequence"/>
</dbReference>
<sequence length="655" mass="72165">MKRYIRCTAIATIVWIVLLSGHASAATDSNAHAALPLAAAAMVSPLSTSPVAPIETPSIPCNIVFETDRDGNHEVYSMAPDGSQMRNLTENPAYDAEPDWSPDGSRIAFVSNRSMDERESGNYILIMDADGSNVHPLTFEDDSAAPDWSHDGSQITYSHHGDIYIIPADGSGPSINLTKSSEQEMQPAWSPDDSQIAWLRKEGDQTWLFVMNADGSHVQQLTQNGNVYDVFWTIDGEIFTHWDHPDGVCSNCVMQADGSNVRNAGGKGGIQQYLPFKTVDGERVECVSVDILTGDEEIYLVGDIYPDNFLNLTKHPGIDHNPDWPATCLSGFEGVRPEKAPIPVAAPTETKPVLLLGYAGDTRAQWQRKLNFQKACDELAIPCIYGEIPALLSANISALVLNSSPETITNSSAALQEAVDRGIPVFVLDAEIDIDGVYTITADHDEMLRTTLNILFQASGRSGEFAYFDFNPSQKDAQRIQNLLEKEYPDIQVVTTDTQRYNFNQDEFIFNDLVSAYPSLKAVWTNAAYTSAVFGIVNNISDPDRYPMLTCDSTKEGFYIWKDRITEHPGFSCVAVSNPPGIAYDAVHAAHFLLNGETIDATALGGSYGNAFLVDFPVITNDNLLDALAVIEYEDDDFHTDRLMSPDEIRDRWFE</sequence>
<feature type="chain" id="PRO_5005513885" evidence="2">
    <location>
        <begin position="26"/>
        <end position="655"/>
    </location>
</feature>
<name>A0A0K8PA41_9CHLR</name>
<dbReference type="PANTHER" id="PTHR36842:SF1">
    <property type="entry name" value="PROTEIN TOLB"/>
    <property type="match status" value="1"/>
</dbReference>
<gene>
    <name evidence="4" type="ORF">ATC1_1253</name>
</gene>
<dbReference type="AlphaFoldDB" id="A0A0K8PA41"/>
<feature type="domain" description="Periplasmic binding protein" evidence="3">
    <location>
        <begin position="394"/>
        <end position="597"/>
    </location>
</feature>
<accession>A0A0K8PA41</accession>